<reference evidence="5" key="2">
    <citation type="submission" date="2021-04" db="EMBL/GenBank/DDBJ databases">
        <authorList>
            <person name="Gilroy R."/>
        </authorList>
    </citation>
    <scope>NUCLEOTIDE SEQUENCE</scope>
    <source>
        <strain evidence="5">6627</strain>
    </source>
</reference>
<dbReference type="Gene3D" id="1.10.260.40">
    <property type="entry name" value="lambda repressor-like DNA-binding domains"/>
    <property type="match status" value="1"/>
</dbReference>
<dbReference type="CDD" id="cd01544">
    <property type="entry name" value="PBP1_GalR"/>
    <property type="match status" value="1"/>
</dbReference>
<evidence type="ECO:0000256" key="2">
    <source>
        <dbReference type="ARBA" id="ARBA00023125"/>
    </source>
</evidence>
<sequence>MATIKDIAEMAKVSSATVSRVLNYDKTLSVSDETRQRIFKAAEKLNYLTKHKQKKNNSIGQVGIIQWYTEQEELNDLYYYSIRTGIEERLHDLGYTIRRVFHNDSLASVKNADGVIAIGKYSQAEIKKIEQLNSNLVFVDYNTLNMNHSCVVPDIEDSVIDALNHFIESGRSKIGLLAGEESTNDNQESIIDPRFITFKNYLSDLSLYHPKYVYVGNFTAKSGYQMMKQAIAELKDDLPQAFFAANDSIGIGALRALQEANIKIPEEVGIISFNDTSIAKYVYPSLSSVRVYTKQMGVEAVNRLKAIIENGDEYPQMVTLKAKLILRDSCK</sequence>
<dbReference type="InterPro" id="IPR046335">
    <property type="entry name" value="LacI/GalR-like_sensor"/>
</dbReference>
<dbReference type="PANTHER" id="PTHR30146:SF149">
    <property type="entry name" value="HTH-TYPE TRANSCRIPTIONAL REGULATOR EBGR"/>
    <property type="match status" value="1"/>
</dbReference>
<organism evidence="5 6">
    <name type="scientific">Candidatus Ligilactobacillus excrementigallinarum</name>
    <dbReference type="NCBI Taxonomy" id="2838641"/>
    <lineage>
        <taxon>Bacteria</taxon>
        <taxon>Bacillati</taxon>
        <taxon>Bacillota</taxon>
        <taxon>Bacilli</taxon>
        <taxon>Lactobacillales</taxon>
        <taxon>Lactobacillaceae</taxon>
        <taxon>Ligilactobacillus</taxon>
    </lineage>
</organism>
<evidence type="ECO:0000256" key="1">
    <source>
        <dbReference type="ARBA" id="ARBA00023015"/>
    </source>
</evidence>
<dbReference type="CDD" id="cd01392">
    <property type="entry name" value="HTH_LacI"/>
    <property type="match status" value="1"/>
</dbReference>
<comment type="caution">
    <text evidence="5">The sequence shown here is derived from an EMBL/GenBank/DDBJ whole genome shotgun (WGS) entry which is preliminary data.</text>
</comment>
<dbReference type="InterPro" id="IPR000843">
    <property type="entry name" value="HTH_LacI"/>
</dbReference>
<accession>A0A9D1UW98</accession>
<dbReference type="GO" id="GO:0000976">
    <property type="term" value="F:transcription cis-regulatory region binding"/>
    <property type="evidence" value="ECO:0007669"/>
    <property type="project" value="TreeGrafter"/>
</dbReference>
<dbReference type="EMBL" id="DXFP01000014">
    <property type="protein sequence ID" value="HIX01514.1"/>
    <property type="molecule type" value="Genomic_DNA"/>
</dbReference>
<dbReference type="InterPro" id="IPR028082">
    <property type="entry name" value="Peripla_BP_I"/>
</dbReference>
<dbReference type="Pfam" id="PF13377">
    <property type="entry name" value="Peripla_BP_3"/>
    <property type="match status" value="1"/>
</dbReference>
<dbReference type="PANTHER" id="PTHR30146">
    <property type="entry name" value="LACI-RELATED TRANSCRIPTIONAL REPRESSOR"/>
    <property type="match status" value="1"/>
</dbReference>
<dbReference type="Gene3D" id="3.40.50.2300">
    <property type="match status" value="2"/>
</dbReference>
<name>A0A9D1UW98_9LACO</name>
<protein>
    <submittedName>
        <fullName evidence="5">LacI family DNA-binding transcriptional regulator</fullName>
    </submittedName>
</protein>
<dbReference type="InterPro" id="IPR010982">
    <property type="entry name" value="Lambda_DNA-bd_dom_sf"/>
</dbReference>
<dbReference type="PROSITE" id="PS50932">
    <property type="entry name" value="HTH_LACI_2"/>
    <property type="match status" value="1"/>
</dbReference>
<dbReference type="PRINTS" id="PR00036">
    <property type="entry name" value="HTHLACI"/>
</dbReference>
<evidence type="ECO:0000256" key="3">
    <source>
        <dbReference type="ARBA" id="ARBA00023163"/>
    </source>
</evidence>
<keyword evidence="3" id="KW-0804">Transcription</keyword>
<dbReference type="AlphaFoldDB" id="A0A9D1UW98"/>
<keyword evidence="1" id="KW-0805">Transcription regulation</keyword>
<dbReference type="SUPFAM" id="SSF53822">
    <property type="entry name" value="Periplasmic binding protein-like I"/>
    <property type="match status" value="1"/>
</dbReference>
<dbReference type="SMART" id="SM00354">
    <property type="entry name" value="HTH_LACI"/>
    <property type="match status" value="1"/>
</dbReference>
<evidence type="ECO:0000313" key="5">
    <source>
        <dbReference type="EMBL" id="HIX01514.1"/>
    </source>
</evidence>
<dbReference type="Proteomes" id="UP000823963">
    <property type="component" value="Unassembled WGS sequence"/>
</dbReference>
<evidence type="ECO:0000313" key="6">
    <source>
        <dbReference type="Proteomes" id="UP000823963"/>
    </source>
</evidence>
<proteinExistence type="predicted"/>
<keyword evidence="2 5" id="KW-0238">DNA-binding</keyword>
<dbReference type="GO" id="GO:0003700">
    <property type="term" value="F:DNA-binding transcription factor activity"/>
    <property type="evidence" value="ECO:0007669"/>
    <property type="project" value="TreeGrafter"/>
</dbReference>
<gene>
    <name evidence="5" type="ORF">H9861_02035</name>
</gene>
<evidence type="ECO:0000259" key="4">
    <source>
        <dbReference type="PROSITE" id="PS50932"/>
    </source>
</evidence>
<dbReference type="Pfam" id="PF00356">
    <property type="entry name" value="LacI"/>
    <property type="match status" value="1"/>
</dbReference>
<reference evidence="5" key="1">
    <citation type="journal article" date="2021" name="PeerJ">
        <title>Extensive microbial diversity within the chicken gut microbiome revealed by metagenomics and culture.</title>
        <authorList>
            <person name="Gilroy R."/>
            <person name="Ravi A."/>
            <person name="Getino M."/>
            <person name="Pursley I."/>
            <person name="Horton D.L."/>
            <person name="Alikhan N.F."/>
            <person name="Baker D."/>
            <person name="Gharbi K."/>
            <person name="Hall N."/>
            <person name="Watson M."/>
            <person name="Adriaenssens E.M."/>
            <person name="Foster-Nyarko E."/>
            <person name="Jarju S."/>
            <person name="Secka A."/>
            <person name="Antonio M."/>
            <person name="Oren A."/>
            <person name="Chaudhuri R.R."/>
            <person name="La Ragione R."/>
            <person name="Hildebrand F."/>
            <person name="Pallen M.J."/>
        </authorList>
    </citation>
    <scope>NUCLEOTIDE SEQUENCE</scope>
    <source>
        <strain evidence="5">6627</strain>
    </source>
</reference>
<feature type="domain" description="HTH lacI-type" evidence="4">
    <location>
        <begin position="2"/>
        <end position="47"/>
    </location>
</feature>
<dbReference type="SUPFAM" id="SSF47413">
    <property type="entry name" value="lambda repressor-like DNA-binding domains"/>
    <property type="match status" value="1"/>
</dbReference>
<dbReference type="PROSITE" id="PS00356">
    <property type="entry name" value="HTH_LACI_1"/>
    <property type="match status" value="1"/>
</dbReference>